<dbReference type="EMBL" id="JADAQT010000069">
    <property type="protein sequence ID" value="MBE1875785.1"/>
    <property type="molecule type" value="Genomic_DNA"/>
</dbReference>
<accession>A0ABR9MXC8</accession>
<evidence type="ECO:0000256" key="2">
    <source>
        <dbReference type="RuleBase" id="RU362080"/>
    </source>
</evidence>
<name>A0ABR9MXC8_9MICO</name>
<reference evidence="3 4" key="1">
    <citation type="submission" date="2020-10" db="EMBL/GenBank/DDBJ databases">
        <title>Myceligenerans pegani sp. nov., an endophytic actinomycete isolated from Peganum harmala L. in Xinjiang, China.</title>
        <authorList>
            <person name="Xin L."/>
        </authorList>
    </citation>
    <scope>NUCLEOTIDE SEQUENCE [LARGE SCALE GENOMIC DNA]</scope>
    <source>
        <strain evidence="3 4">TRM65318</strain>
    </source>
</reference>
<dbReference type="Proteomes" id="UP000625527">
    <property type="component" value="Unassembled WGS sequence"/>
</dbReference>
<keyword evidence="4" id="KW-1185">Reference proteome</keyword>
<proteinExistence type="inferred from homology"/>
<dbReference type="InterPro" id="IPR036165">
    <property type="entry name" value="YefM-like_sf"/>
</dbReference>
<comment type="caution">
    <text evidence="3">The sequence shown here is derived from an EMBL/GenBank/DDBJ whole genome shotgun (WGS) entry which is preliminary data.</text>
</comment>
<dbReference type="Pfam" id="PF02604">
    <property type="entry name" value="PhdYeFM_antitox"/>
    <property type="match status" value="1"/>
</dbReference>
<protein>
    <recommendedName>
        <fullName evidence="2">Antitoxin</fullName>
    </recommendedName>
</protein>
<dbReference type="SUPFAM" id="SSF143120">
    <property type="entry name" value="YefM-like"/>
    <property type="match status" value="1"/>
</dbReference>
<organism evidence="3 4">
    <name type="scientific">Myceligenerans pegani</name>
    <dbReference type="NCBI Taxonomy" id="2776917"/>
    <lineage>
        <taxon>Bacteria</taxon>
        <taxon>Bacillati</taxon>
        <taxon>Actinomycetota</taxon>
        <taxon>Actinomycetes</taxon>
        <taxon>Micrococcales</taxon>
        <taxon>Promicromonosporaceae</taxon>
        <taxon>Myceligenerans</taxon>
    </lineage>
</organism>
<gene>
    <name evidence="3" type="ORF">IHE71_08680</name>
</gene>
<evidence type="ECO:0000313" key="3">
    <source>
        <dbReference type="EMBL" id="MBE1875785.1"/>
    </source>
</evidence>
<evidence type="ECO:0000256" key="1">
    <source>
        <dbReference type="ARBA" id="ARBA00009981"/>
    </source>
</evidence>
<comment type="similarity">
    <text evidence="1 2">Belongs to the phD/YefM antitoxin family.</text>
</comment>
<dbReference type="InterPro" id="IPR006442">
    <property type="entry name" value="Antitoxin_Phd/YefM"/>
</dbReference>
<sequence>MTIYEAKTHLSRVVALAEEGTETVLTRHGKPVARVVPLAPQRAERKPGAFEGKGWIADDFDEMTDAELADWYGE</sequence>
<dbReference type="Gene3D" id="3.40.1620.10">
    <property type="entry name" value="YefM-like domain"/>
    <property type="match status" value="1"/>
</dbReference>
<comment type="function">
    <text evidence="2">Antitoxin component of a type II toxin-antitoxin (TA) system.</text>
</comment>
<evidence type="ECO:0000313" key="4">
    <source>
        <dbReference type="Proteomes" id="UP000625527"/>
    </source>
</evidence>
<dbReference type="NCBIfam" id="TIGR01552">
    <property type="entry name" value="phd_fam"/>
    <property type="match status" value="1"/>
</dbReference>